<reference evidence="2" key="2">
    <citation type="submission" date="2012-10" db="EMBL/GenBank/DDBJ databases">
        <title>Improved high-quality draft of Thermaerobacter subterraneus C21, DSM 13965.</title>
        <authorList>
            <consortium name="DOE Joint Genome Institute"/>
            <person name="Eisen J."/>
            <person name="Huntemann M."/>
            <person name="Wei C.-L."/>
            <person name="Han J."/>
            <person name="Detter J.C."/>
            <person name="Han C."/>
            <person name="Tapia R."/>
            <person name="Chen A."/>
            <person name="Kyrpides N."/>
            <person name="Mavromatis K."/>
            <person name="Markowitz V."/>
            <person name="Szeto E."/>
            <person name="Ivanova N."/>
            <person name="Mikhailova N."/>
            <person name="Ovchinnikova G."/>
            <person name="Pagani I."/>
            <person name="Pati A."/>
            <person name="Goodwin L."/>
            <person name="Nordberg H.P."/>
            <person name="Cantor M.N."/>
            <person name="Hua S.X."/>
            <person name="Woyke T."/>
            <person name="Eisen J."/>
            <person name="Klenk H.-P."/>
        </authorList>
    </citation>
    <scope>NUCLEOTIDE SEQUENCE [LARGE SCALE GENOMIC DNA]</scope>
    <source>
        <strain evidence="2">DSM 13965</strain>
    </source>
</reference>
<keyword evidence="1" id="KW-0812">Transmembrane</keyword>
<evidence type="ECO:0000313" key="2">
    <source>
        <dbReference type="EMBL" id="EKP95568.1"/>
    </source>
</evidence>
<feature type="transmembrane region" description="Helical" evidence="1">
    <location>
        <begin position="243"/>
        <end position="261"/>
    </location>
</feature>
<dbReference type="HOGENOM" id="CLU_076015_0_0_9"/>
<dbReference type="Proteomes" id="UP000005710">
    <property type="component" value="Unassembled WGS sequence"/>
</dbReference>
<feature type="transmembrane region" description="Helical" evidence="1">
    <location>
        <begin position="38"/>
        <end position="57"/>
    </location>
</feature>
<reference evidence="2" key="1">
    <citation type="submission" date="2010-10" db="EMBL/GenBank/DDBJ databases">
        <authorList>
            <consortium name="US DOE Joint Genome Institute (JGI-PGF)"/>
            <person name="Lucas S."/>
            <person name="Copeland A."/>
            <person name="Lapidus A."/>
            <person name="Bruce D."/>
            <person name="Goodwin L."/>
            <person name="Pitluck S."/>
            <person name="Kyrpides N."/>
            <person name="Mavromatis K."/>
            <person name="Detter J.C."/>
            <person name="Han C."/>
            <person name="Land M."/>
            <person name="Hauser L."/>
            <person name="Markowitz V."/>
            <person name="Cheng J.-F."/>
            <person name="Hugenholtz P."/>
            <person name="Woyke T."/>
            <person name="Wu D."/>
            <person name="Pukall R."/>
            <person name="Wahrenburg C."/>
            <person name="Brambilla E."/>
            <person name="Klenk H.-P."/>
            <person name="Eisen J.A."/>
        </authorList>
    </citation>
    <scope>NUCLEOTIDE SEQUENCE [LARGE SCALE GENOMIC DNA]</scope>
    <source>
        <strain evidence="2">DSM 13965</strain>
    </source>
</reference>
<dbReference type="EMBL" id="AENY02000002">
    <property type="protein sequence ID" value="EKP95568.1"/>
    <property type="molecule type" value="Genomic_DNA"/>
</dbReference>
<organism evidence="2 3">
    <name type="scientific">Thermaerobacter subterraneus DSM 13965</name>
    <dbReference type="NCBI Taxonomy" id="867903"/>
    <lineage>
        <taxon>Bacteria</taxon>
        <taxon>Bacillati</taxon>
        <taxon>Bacillota</taxon>
        <taxon>Clostridia</taxon>
        <taxon>Eubacteriales</taxon>
        <taxon>Clostridiales Family XVII. Incertae Sedis</taxon>
        <taxon>Thermaerobacter</taxon>
    </lineage>
</organism>
<dbReference type="STRING" id="867903.ThesuDRAFT_01322"/>
<dbReference type="RefSeq" id="WP_006903592.1">
    <property type="nucleotide sequence ID" value="NZ_JH976535.1"/>
</dbReference>
<keyword evidence="1" id="KW-0472">Membrane</keyword>
<feature type="transmembrane region" description="Helical" evidence="1">
    <location>
        <begin position="12"/>
        <end position="31"/>
    </location>
</feature>
<name>K6Q2W1_9FIRM</name>
<feature type="transmembrane region" description="Helical" evidence="1">
    <location>
        <begin position="194"/>
        <end position="212"/>
    </location>
</feature>
<proteinExistence type="predicted"/>
<comment type="caution">
    <text evidence="2">The sequence shown here is derived from an EMBL/GenBank/DDBJ whole genome shotgun (WGS) entry which is preliminary data.</text>
</comment>
<gene>
    <name evidence="2" type="ORF">ThesuDRAFT_01322</name>
</gene>
<accession>K6Q2W1</accession>
<dbReference type="eggNOG" id="COG4377">
    <property type="taxonomic scope" value="Bacteria"/>
</dbReference>
<keyword evidence="3" id="KW-1185">Reference proteome</keyword>
<feature type="transmembrane region" description="Helical" evidence="1">
    <location>
        <begin position="121"/>
        <end position="141"/>
    </location>
</feature>
<dbReference type="InterPro" id="IPR011397">
    <property type="entry name" value="YhfC"/>
</dbReference>
<sequence length="284" mass="28712">MGDPLRSIAVTYMMAGAGAIVLPALVFAAGYRRWGWRARVALVGAATFLVFQGLLRLPWQPAFSAWATARWGVAAAGLLASLTAALWEETGRYVAYRAAVRRPRLADAAAMGVGHGGFESAVLVGLSLLGTGIALLALPLLGAGGSGPGPGGGTAPGPGWPALPAEAGPALDQLRQAALEGGVLAPVLALVERAAALTLHVGLSILVAAAWVQRRAVLWLAAVVIHFAANAAAVALAQMGYAVAAEGVVLVMAGLTLYTGLRWGPLLDAAAGWDGPTGERPAAP</sequence>
<dbReference type="AlphaFoldDB" id="K6Q2W1"/>
<feature type="transmembrane region" description="Helical" evidence="1">
    <location>
        <begin position="217"/>
        <end position="237"/>
    </location>
</feature>
<keyword evidence="1" id="KW-1133">Transmembrane helix</keyword>
<evidence type="ECO:0000313" key="3">
    <source>
        <dbReference type="Proteomes" id="UP000005710"/>
    </source>
</evidence>
<evidence type="ECO:0000256" key="1">
    <source>
        <dbReference type="SAM" id="Phobius"/>
    </source>
</evidence>
<feature type="transmembrane region" description="Helical" evidence="1">
    <location>
        <begin position="69"/>
        <end position="87"/>
    </location>
</feature>
<dbReference type="OrthoDB" id="9807167at2"/>
<protein>
    <submittedName>
        <fullName evidence="2">Membrane protein</fullName>
    </submittedName>
</protein>
<dbReference type="Pfam" id="PF10086">
    <property type="entry name" value="YhfC"/>
    <property type="match status" value="1"/>
</dbReference>